<name>A0A2T5J4Z0_9SPHI</name>
<evidence type="ECO:0000256" key="1">
    <source>
        <dbReference type="SAM" id="SignalP"/>
    </source>
</evidence>
<sequence length="824" mass="86335">MFLSKGMAKSKLKICLSLFAVLIAGKVQAEGSKEISSNGGNRAFLVSATTVTASFLFPTLGTMKVYAKAGETINVGSSVQGNGLGTINMRAPNGNTYTSGSSTTIGLIANRAQELAGPLPNAGGYTPYTRTVQAGEDGVWEVDFVAQNGGLPSENPVPIAANASWTQYSGQYIAAFDITVRSAANAPITGRVYTNIFSGILGSFDTGFNGIFKILTKDGYAYTLDNNGQAGNGFSFFVNNKGFRNAGGDASYQSINNLDKPNIQDPRAADTQSDVTYKIFFNDPAADLPATAPVPGGGTTWLHNAIAQPAITQSGFQGIEGTLNRAGTSPLQSVFTFTVNKNGGYTILIDVDQNGSFADPKDRKLTGTVSEGPNQVIWDGLDGQGAKVPAGNYNATINVVLFGGEVHFPFFDVERNVNGIKLTRTNGNLAPDFTVYWDDSSISTVGTPSSPVKNITGLNSQINGHKWGSPGALPSDFGDERGLDTWAYIASTNLSAAVPIQLQEADLQLSDINANSGGGCVGQLVNYVFTARNNGPNAVSGSKLSFAFPADLTNVQVTHTPTGGTVAFSAETTNNGVYSVSLDLTSGAAAQFVVTGRVPKMPASGSVTVTAGIMRPADVTDPDATNPDAAAPNDAQVECDSAPSGTGCNNVKTNVLAFIMPPDAGNDQTVFINETATLTAVGAGTWAQLGNAPAVAAITTPTALKTEVTGLSVVGKYAFLRTNTAGCTDTAFVTVLPKKIDIPTVITPNGDGKNDTFTIPNIELFPGSQLIIVNRWGNEVYRSDSYQNTWTGEGLSEGTYYYVLNRKEPNGGHTTFKGWLFLKR</sequence>
<dbReference type="AlphaFoldDB" id="A0A2T5J4Z0"/>
<dbReference type="OrthoDB" id="5726170at2"/>
<dbReference type="RefSeq" id="WP_107831441.1">
    <property type="nucleotide sequence ID" value="NZ_CP160205.1"/>
</dbReference>
<dbReference type="Pfam" id="PF13585">
    <property type="entry name" value="CHU_C"/>
    <property type="match status" value="1"/>
</dbReference>
<evidence type="ECO:0000259" key="2">
    <source>
        <dbReference type="Pfam" id="PF01345"/>
    </source>
</evidence>
<gene>
    <name evidence="3" type="ORF">C8P68_11143</name>
</gene>
<dbReference type="NCBIfam" id="TIGR04131">
    <property type="entry name" value="Bac_Flav_CTERM"/>
    <property type="match status" value="1"/>
</dbReference>
<dbReference type="Gene3D" id="2.60.40.4070">
    <property type="match status" value="1"/>
</dbReference>
<proteinExistence type="predicted"/>
<dbReference type="InterPro" id="IPR001434">
    <property type="entry name" value="OmcB-like_DUF11"/>
</dbReference>
<reference evidence="3 4" key="1">
    <citation type="submission" date="2018-04" db="EMBL/GenBank/DDBJ databases">
        <title>Genomic Encyclopedia of Archaeal and Bacterial Type Strains, Phase II (KMG-II): from individual species to whole genera.</title>
        <authorList>
            <person name="Goeker M."/>
        </authorList>
    </citation>
    <scope>NUCLEOTIDE SEQUENCE [LARGE SCALE GENOMIC DNA]</scope>
    <source>
        <strain evidence="3 4">DSM 26809</strain>
    </source>
</reference>
<accession>A0A2T5J4Z0</accession>
<dbReference type="EMBL" id="QAOQ01000011">
    <property type="protein sequence ID" value="PTQ92666.1"/>
    <property type="molecule type" value="Genomic_DNA"/>
</dbReference>
<organism evidence="3 4">
    <name type="scientific">Mucilaginibacter yixingensis</name>
    <dbReference type="NCBI Taxonomy" id="1295612"/>
    <lineage>
        <taxon>Bacteria</taxon>
        <taxon>Pseudomonadati</taxon>
        <taxon>Bacteroidota</taxon>
        <taxon>Sphingobacteriia</taxon>
        <taxon>Sphingobacteriales</taxon>
        <taxon>Sphingobacteriaceae</taxon>
        <taxon>Mucilaginibacter</taxon>
    </lineage>
</organism>
<dbReference type="InterPro" id="IPR026341">
    <property type="entry name" value="T9SS_type_B"/>
</dbReference>
<comment type="caution">
    <text evidence="3">The sequence shown here is derived from an EMBL/GenBank/DDBJ whole genome shotgun (WGS) entry which is preliminary data.</text>
</comment>
<keyword evidence="1" id="KW-0732">Signal</keyword>
<feature type="domain" description="DUF11" evidence="2">
    <location>
        <begin position="520"/>
        <end position="630"/>
    </location>
</feature>
<evidence type="ECO:0000313" key="4">
    <source>
        <dbReference type="Proteomes" id="UP000244168"/>
    </source>
</evidence>
<feature type="chain" id="PRO_5015725528" evidence="1">
    <location>
        <begin position="30"/>
        <end position="824"/>
    </location>
</feature>
<dbReference type="Pfam" id="PF01345">
    <property type="entry name" value="DUF11"/>
    <property type="match status" value="1"/>
</dbReference>
<keyword evidence="4" id="KW-1185">Reference proteome</keyword>
<feature type="signal peptide" evidence="1">
    <location>
        <begin position="1"/>
        <end position="29"/>
    </location>
</feature>
<evidence type="ECO:0000313" key="3">
    <source>
        <dbReference type="EMBL" id="PTQ92666.1"/>
    </source>
</evidence>
<dbReference type="Proteomes" id="UP000244168">
    <property type="component" value="Unassembled WGS sequence"/>
</dbReference>
<protein>
    <submittedName>
        <fullName evidence="3">Gliding motility-associated-like protein</fullName>
    </submittedName>
</protein>